<dbReference type="PANTHER" id="PTHR31391:SF106">
    <property type="entry name" value="B3 DOMAIN-CONTAINING PROTEIN OS01G0723500"/>
    <property type="match status" value="1"/>
</dbReference>
<keyword evidence="3" id="KW-0238">DNA-binding</keyword>
<dbReference type="OrthoDB" id="660291at2759"/>
<dbReference type="AlphaFoldDB" id="A0A5N6RQN7"/>
<dbReference type="EMBL" id="CM017327">
    <property type="protein sequence ID" value="KAE8100599.1"/>
    <property type="molecule type" value="Genomic_DNA"/>
</dbReference>
<evidence type="ECO:0000256" key="5">
    <source>
        <dbReference type="ARBA" id="ARBA00023242"/>
    </source>
</evidence>
<dbReference type="Gene3D" id="2.40.330.10">
    <property type="entry name" value="DNA-binding pseudobarrel domain"/>
    <property type="match status" value="3"/>
</dbReference>
<reference evidence="7 8" key="1">
    <citation type="submission" date="2019-06" db="EMBL/GenBank/DDBJ databases">
        <title>A chromosomal-level reference genome of Carpinus fangiana (Coryloideae, Betulaceae).</title>
        <authorList>
            <person name="Yang X."/>
            <person name="Wang Z."/>
            <person name="Zhang L."/>
            <person name="Hao G."/>
            <person name="Liu J."/>
            <person name="Yang Y."/>
        </authorList>
    </citation>
    <scope>NUCLEOTIDE SEQUENCE [LARGE SCALE GENOMIC DNA]</scope>
    <source>
        <strain evidence="7">Cfa_2016G</strain>
        <tissue evidence="7">Leaf</tissue>
    </source>
</reference>
<dbReference type="GO" id="GO:0003677">
    <property type="term" value="F:DNA binding"/>
    <property type="evidence" value="ECO:0007669"/>
    <property type="project" value="UniProtKB-KW"/>
</dbReference>
<organism evidence="7 8">
    <name type="scientific">Carpinus fangiana</name>
    <dbReference type="NCBI Taxonomy" id="176857"/>
    <lineage>
        <taxon>Eukaryota</taxon>
        <taxon>Viridiplantae</taxon>
        <taxon>Streptophyta</taxon>
        <taxon>Embryophyta</taxon>
        <taxon>Tracheophyta</taxon>
        <taxon>Spermatophyta</taxon>
        <taxon>Magnoliopsida</taxon>
        <taxon>eudicotyledons</taxon>
        <taxon>Gunneridae</taxon>
        <taxon>Pentapetalae</taxon>
        <taxon>rosids</taxon>
        <taxon>fabids</taxon>
        <taxon>Fagales</taxon>
        <taxon>Betulaceae</taxon>
        <taxon>Carpinus</taxon>
    </lineage>
</organism>
<protein>
    <recommendedName>
        <fullName evidence="6">TF-B3 domain-containing protein</fullName>
    </recommendedName>
</protein>
<evidence type="ECO:0000259" key="6">
    <source>
        <dbReference type="PROSITE" id="PS50863"/>
    </source>
</evidence>
<dbReference type="Pfam" id="PF02362">
    <property type="entry name" value="B3"/>
    <property type="match status" value="3"/>
</dbReference>
<evidence type="ECO:0000313" key="8">
    <source>
        <dbReference type="Proteomes" id="UP000327013"/>
    </source>
</evidence>
<dbReference type="InterPro" id="IPR015300">
    <property type="entry name" value="DNA-bd_pseudobarrel_sf"/>
</dbReference>
<evidence type="ECO:0000313" key="7">
    <source>
        <dbReference type="EMBL" id="KAE8100599.1"/>
    </source>
</evidence>
<dbReference type="PANTHER" id="PTHR31391">
    <property type="entry name" value="B3 DOMAIN-CONTAINING PROTEIN OS11G0197600-RELATED"/>
    <property type="match status" value="1"/>
</dbReference>
<keyword evidence="4" id="KW-0804">Transcription</keyword>
<accession>A0A5N6RQN7</accession>
<gene>
    <name evidence="7" type="ORF">FH972_018483</name>
</gene>
<proteinExistence type="predicted"/>
<dbReference type="InterPro" id="IPR044837">
    <property type="entry name" value="REM16-like"/>
</dbReference>
<feature type="domain" description="TF-B3" evidence="6">
    <location>
        <begin position="256"/>
        <end position="352"/>
    </location>
</feature>
<dbReference type="PROSITE" id="PS50863">
    <property type="entry name" value="B3"/>
    <property type="match status" value="3"/>
</dbReference>
<dbReference type="GO" id="GO:0005634">
    <property type="term" value="C:nucleus"/>
    <property type="evidence" value="ECO:0007669"/>
    <property type="project" value="UniProtKB-SubCell"/>
</dbReference>
<feature type="domain" description="TF-B3" evidence="6">
    <location>
        <begin position="1"/>
        <end position="90"/>
    </location>
</feature>
<evidence type="ECO:0000256" key="2">
    <source>
        <dbReference type="ARBA" id="ARBA00023015"/>
    </source>
</evidence>
<dbReference type="SMART" id="SM01019">
    <property type="entry name" value="B3"/>
    <property type="match status" value="3"/>
</dbReference>
<sequence>MVGWRHNSNLSQKIPVRFTRHMKGRTSGLVTLVGPSGKTWHVELIQQNDDLFLCHGWPAFLRDHFIESGDLLVFRYNGELHFTVQVFDQSACEKEAAFHSECSQDPSNLDISMGQKREREEAASCSEKIFEGVPKKLRGSSSQLYLECTDKNQEGKVVMSDGEGCRVTVAARPCQEEIYSKKPKHCGSPLRNSALSFQSKACKEKRVLDIVPFSTKSSIHNRVSKEDDVYMRGRGCMSMLSAHEVAQSFTSSFPYFVRIMKSFNVSGSYTLNIPYKFSTAHLPNSKTKIVLQNLKGESWTVNSVPTTRVNTSHTLCGGWMAFVRGNDIKIGDICIFELVLECELRVHVFGVGREELDCQNGKVASSRPSAGHAVTSLKSLKGLSKKTRGKSPKPSKRRQELPFSIDVKKQCGASKAYAKVPVCSQSKTANKMLAVRGKKGIEDEVGSKNRGSMRMLLAIDEERAARSFSSCFPNFVRIMKQFNISGSYTLKIPYQFSTAHLPNCKTEIVLRNLKGKCWTVNSVPDSKGRMGHTFCGGWMAFVRGNDVKIGDICIFELVGKCEMLVHISWNGKKGLDHQIGAATPNELAVVSCNGNKPSS</sequence>
<comment type="subcellular location">
    <subcellularLocation>
        <location evidence="1">Nucleus</location>
    </subcellularLocation>
</comment>
<feature type="domain" description="TF-B3" evidence="6">
    <location>
        <begin position="475"/>
        <end position="571"/>
    </location>
</feature>
<evidence type="ECO:0000256" key="4">
    <source>
        <dbReference type="ARBA" id="ARBA00023163"/>
    </source>
</evidence>
<dbReference type="InterPro" id="IPR003340">
    <property type="entry name" value="B3_DNA-bd"/>
</dbReference>
<keyword evidence="5" id="KW-0539">Nucleus</keyword>
<evidence type="ECO:0000256" key="1">
    <source>
        <dbReference type="ARBA" id="ARBA00004123"/>
    </source>
</evidence>
<dbReference type="CDD" id="cd10017">
    <property type="entry name" value="B3_DNA"/>
    <property type="match status" value="3"/>
</dbReference>
<keyword evidence="2" id="KW-0805">Transcription regulation</keyword>
<dbReference type="Proteomes" id="UP000327013">
    <property type="component" value="Chromosome 7"/>
</dbReference>
<evidence type="ECO:0000256" key="3">
    <source>
        <dbReference type="ARBA" id="ARBA00023125"/>
    </source>
</evidence>
<name>A0A5N6RQN7_9ROSI</name>
<dbReference type="SUPFAM" id="SSF101936">
    <property type="entry name" value="DNA-binding pseudobarrel domain"/>
    <property type="match status" value="3"/>
</dbReference>
<keyword evidence="8" id="KW-1185">Reference proteome</keyword>